<protein>
    <submittedName>
        <fullName evidence="3">Uncharacterized protein</fullName>
    </submittedName>
</protein>
<dbReference type="OrthoDB" id="3560987at2759"/>
<comment type="caution">
    <text evidence="3">The sequence shown here is derived from an EMBL/GenBank/DDBJ whole genome shotgun (WGS) entry which is preliminary data.</text>
</comment>
<sequence>MHPRKKEKQYSDTKTPRDNVIVMHSRKGKNQREKEKDSDDEPSDAIVRVIPPPPKPQCPLRSMYAVLIQPDEGTEGEKIKGCPLRRVQLWHTIPLCLIAIIIPLLIGIVVLILLLGLAGYRISTKINEVAMQLVKANPTLRQYAERLSGTDDGYHAKKEN</sequence>
<dbReference type="EMBL" id="PDLN01000011">
    <property type="protein sequence ID" value="RDW71832.1"/>
    <property type="molecule type" value="Genomic_DNA"/>
</dbReference>
<dbReference type="Proteomes" id="UP000256328">
    <property type="component" value="Unassembled WGS sequence"/>
</dbReference>
<dbReference type="AlphaFoldDB" id="A0A3D8RCS2"/>
<organism evidence="3 4">
    <name type="scientific">Coleophoma crateriformis</name>
    <dbReference type="NCBI Taxonomy" id="565419"/>
    <lineage>
        <taxon>Eukaryota</taxon>
        <taxon>Fungi</taxon>
        <taxon>Dikarya</taxon>
        <taxon>Ascomycota</taxon>
        <taxon>Pezizomycotina</taxon>
        <taxon>Leotiomycetes</taxon>
        <taxon>Helotiales</taxon>
        <taxon>Dermateaceae</taxon>
        <taxon>Coleophoma</taxon>
    </lineage>
</organism>
<name>A0A3D8RCS2_9HELO</name>
<evidence type="ECO:0000313" key="3">
    <source>
        <dbReference type="EMBL" id="RDW71832.1"/>
    </source>
</evidence>
<accession>A0A3D8RCS2</accession>
<keyword evidence="2" id="KW-1133">Transmembrane helix</keyword>
<gene>
    <name evidence="3" type="ORF">BP5796_07866</name>
</gene>
<keyword evidence="4" id="KW-1185">Reference proteome</keyword>
<reference evidence="3 4" key="1">
    <citation type="journal article" date="2018" name="IMA Fungus">
        <title>IMA Genome-F 9: Draft genome sequence of Annulohypoxylon stygium, Aspergillus mulundensis, Berkeleyomyces basicola (syn. Thielaviopsis basicola), Ceratocystis smalleyi, two Cercospora beticola strains, Coleophoma cylindrospora, Fusarium fracticaudum, Phialophora cf. hyalina, and Morchella septimelata.</title>
        <authorList>
            <person name="Wingfield B.D."/>
            <person name="Bills G.F."/>
            <person name="Dong Y."/>
            <person name="Huang W."/>
            <person name="Nel W.J."/>
            <person name="Swalarsk-Parry B.S."/>
            <person name="Vaghefi N."/>
            <person name="Wilken P.M."/>
            <person name="An Z."/>
            <person name="de Beer Z.W."/>
            <person name="De Vos L."/>
            <person name="Chen L."/>
            <person name="Duong T.A."/>
            <person name="Gao Y."/>
            <person name="Hammerbacher A."/>
            <person name="Kikkert J.R."/>
            <person name="Li Y."/>
            <person name="Li H."/>
            <person name="Li K."/>
            <person name="Li Q."/>
            <person name="Liu X."/>
            <person name="Ma X."/>
            <person name="Naidoo K."/>
            <person name="Pethybridge S.J."/>
            <person name="Sun J."/>
            <person name="Steenkamp E.T."/>
            <person name="van der Nest M.A."/>
            <person name="van Wyk S."/>
            <person name="Wingfield M.J."/>
            <person name="Xiong C."/>
            <person name="Yue Q."/>
            <person name="Zhang X."/>
        </authorList>
    </citation>
    <scope>NUCLEOTIDE SEQUENCE [LARGE SCALE GENOMIC DNA]</scope>
    <source>
        <strain evidence="3 4">BP5796</strain>
    </source>
</reference>
<evidence type="ECO:0000313" key="4">
    <source>
        <dbReference type="Proteomes" id="UP000256328"/>
    </source>
</evidence>
<keyword evidence="2" id="KW-0472">Membrane</keyword>
<feature type="region of interest" description="Disordered" evidence="1">
    <location>
        <begin position="1"/>
        <end position="56"/>
    </location>
</feature>
<evidence type="ECO:0000256" key="1">
    <source>
        <dbReference type="SAM" id="MobiDB-lite"/>
    </source>
</evidence>
<feature type="transmembrane region" description="Helical" evidence="2">
    <location>
        <begin position="95"/>
        <end position="120"/>
    </location>
</feature>
<proteinExistence type="predicted"/>
<keyword evidence="2" id="KW-0812">Transmembrane</keyword>
<evidence type="ECO:0000256" key="2">
    <source>
        <dbReference type="SAM" id="Phobius"/>
    </source>
</evidence>
<feature type="compositionally biased region" description="Basic and acidic residues" evidence="1">
    <location>
        <begin position="8"/>
        <end position="17"/>
    </location>
</feature>